<name>A0A0D9QDY8_PLAFR</name>
<organism evidence="3 4">
    <name type="scientific">Plasmodium fragile</name>
    <dbReference type="NCBI Taxonomy" id="5857"/>
    <lineage>
        <taxon>Eukaryota</taxon>
        <taxon>Sar</taxon>
        <taxon>Alveolata</taxon>
        <taxon>Apicomplexa</taxon>
        <taxon>Aconoidasida</taxon>
        <taxon>Haemosporida</taxon>
        <taxon>Plasmodiidae</taxon>
        <taxon>Plasmodium</taxon>
        <taxon>Plasmodium (Plasmodium)</taxon>
    </lineage>
</organism>
<dbReference type="AlphaFoldDB" id="A0A0D9QDY8"/>
<proteinExistence type="predicted"/>
<evidence type="ECO:0000256" key="2">
    <source>
        <dbReference type="SAM" id="SignalP"/>
    </source>
</evidence>
<dbReference type="OMA" id="PSQRWKV"/>
<feature type="region of interest" description="Disordered" evidence="1">
    <location>
        <begin position="82"/>
        <end position="129"/>
    </location>
</feature>
<gene>
    <name evidence="3" type="ORF">AK88_05197</name>
</gene>
<protein>
    <submittedName>
        <fullName evidence="3">Uncharacterized protein</fullName>
    </submittedName>
</protein>
<keyword evidence="2" id="KW-0732">Signal</keyword>
<reference evidence="3 4" key="1">
    <citation type="submission" date="2014-03" db="EMBL/GenBank/DDBJ databases">
        <title>The Genome Sequence of Plasmodium fragile nilgiri.</title>
        <authorList>
            <consortium name="The Broad Institute Genomics Platform"/>
            <consortium name="The Broad Institute Genome Sequencing Center for Infectious Disease"/>
            <person name="Neafsey D."/>
            <person name="Duraisingh M."/>
            <person name="Young S.K."/>
            <person name="Zeng Q."/>
            <person name="Gargeya S."/>
            <person name="Abouelleil A."/>
            <person name="Alvarado L."/>
            <person name="Chapman S.B."/>
            <person name="Gainer-Dewar J."/>
            <person name="Goldberg J."/>
            <person name="Griggs A."/>
            <person name="Gujja S."/>
            <person name="Hansen M."/>
            <person name="Howarth C."/>
            <person name="Imamovic A."/>
            <person name="Larimer J."/>
            <person name="Pearson M."/>
            <person name="Poon T.W."/>
            <person name="Priest M."/>
            <person name="Roberts A."/>
            <person name="Saif S."/>
            <person name="Shea T."/>
            <person name="Sykes S."/>
            <person name="Wortman J."/>
            <person name="Nusbaum C."/>
            <person name="Birren B."/>
        </authorList>
    </citation>
    <scope>NUCLEOTIDE SEQUENCE [LARGE SCALE GENOMIC DNA]</scope>
    <source>
        <strain evidence="4">nilgiri</strain>
    </source>
</reference>
<dbReference type="GeneID" id="24270511"/>
<sequence length="129" mass="14604">MMKSIVPLLLLLALAFTQTVRLQTTNDVPLINYQMVPSQRWKVSAKELMKFKEKLKTFVAAEIQKEGSILLRKYYKEFYASDEQGDEAQSGESPQEKETDDASPSEKTEMGDQDEASNTLDLNGPIQLI</sequence>
<evidence type="ECO:0000313" key="4">
    <source>
        <dbReference type="Proteomes" id="UP000054561"/>
    </source>
</evidence>
<dbReference type="OrthoDB" id="361836at2759"/>
<evidence type="ECO:0000313" key="3">
    <source>
        <dbReference type="EMBL" id="KJP85179.1"/>
    </source>
</evidence>
<dbReference type="RefSeq" id="XP_012338222.1">
    <property type="nucleotide sequence ID" value="XM_012482799.1"/>
</dbReference>
<dbReference type="EMBL" id="KQ030394">
    <property type="protein sequence ID" value="KJP85179.1"/>
    <property type="molecule type" value="Genomic_DNA"/>
</dbReference>
<evidence type="ECO:0000256" key="1">
    <source>
        <dbReference type="SAM" id="MobiDB-lite"/>
    </source>
</evidence>
<keyword evidence="4" id="KW-1185">Reference proteome</keyword>
<feature type="chain" id="PRO_5002343702" evidence="2">
    <location>
        <begin position="23"/>
        <end position="129"/>
    </location>
</feature>
<accession>A0A0D9QDY8</accession>
<feature type="signal peptide" evidence="2">
    <location>
        <begin position="1"/>
        <end position="22"/>
    </location>
</feature>
<dbReference type="Proteomes" id="UP000054561">
    <property type="component" value="Unassembled WGS sequence"/>
</dbReference>
<dbReference type="VEuPathDB" id="PlasmoDB:AK88_05197"/>